<dbReference type="PANTHER" id="PTHR47957">
    <property type="entry name" value="ATP-DEPENDENT HELICASE HRQ1"/>
    <property type="match status" value="1"/>
</dbReference>
<dbReference type="Pfam" id="PF09369">
    <property type="entry name" value="MZB"/>
    <property type="match status" value="1"/>
</dbReference>
<dbReference type="GO" id="GO:0006289">
    <property type="term" value="P:nucleotide-excision repair"/>
    <property type="evidence" value="ECO:0007669"/>
    <property type="project" value="TreeGrafter"/>
</dbReference>
<reference evidence="2 3" key="1">
    <citation type="journal article" date="2019" name="Extremophiles">
        <title>Biogeography of thermophiles and predominance of Thermus scotoductus in domestic water heaters.</title>
        <authorList>
            <person name="Wilpiszeski R.L."/>
            <person name="Zhang Z."/>
            <person name="House C.H."/>
        </authorList>
    </citation>
    <scope>NUCLEOTIDE SEQUENCE [LARGE SCALE GENOMIC DNA]</scope>
    <source>
        <strain evidence="2 3">34_S34</strain>
    </source>
</reference>
<keyword evidence="2" id="KW-0067">ATP-binding</keyword>
<name>A0A430R9X6_THESC</name>
<dbReference type="GO" id="GO:0036297">
    <property type="term" value="P:interstrand cross-link repair"/>
    <property type="evidence" value="ECO:0007669"/>
    <property type="project" value="TreeGrafter"/>
</dbReference>
<dbReference type="GO" id="GO:0043138">
    <property type="term" value="F:3'-5' DNA helicase activity"/>
    <property type="evidence" value="ECO:0007669"/>
    <property type="project" value="TreeGrafter"/>
</dbReference>
<dbReference type="EMBL" id="PELP01000188">
    <property type="protein sequence ID" value="RTH04177.1"/>
    <property type="molecule type" value="Genomic_DNA"/>
</dbReference>
<accession>A0A430R9X6</accession>
<feature type="domain" description="MrfA-like Zn-binding" evidence="1">
    <location>
        <begin position="4"/>
        <end position="52"/>
    </location>
</feature>
<dbReference type="InterPro" id="IPR018973">
    <property type="entry name" value="MZB"/>
</dbReference>
<dbReference type="RefSeq" id="WP_126200413.1">
    <property type="nucleotide sequence ID" value="NZ_PELP01000188.1"/>
</dbReference>
<organism evidence="2 3">
    <name type="scientific">Thermus scotoductus</name>
    <dbReference type="NCBI Taxonomy" id="37636"/>
    <lineage>
        <taxon>Bacteria</taxon>
        <taxon>Thermotogati</taxon>
        <taxon>Deinococcota</taxon>
        <taxon>Deinococci</taxon>
        <taxon>Thermales</taxon>
        <taxon>Thermaceae</taxon>
        <taxon>Thermus</taxon>
    </lineage>
</organism>
<gene>
    <name evidence="2" type="ORF">CSW47_07250</name>
</gene>
<sequence length="86" mass="9281">PSGGGPTIFIYDGYPGGVGYVRQAARRFPEWVRSALELLKACPCEEGCPRCILSPKCGNGNQYLDKKAALMLAASLTLSLPQRTLH</sequence>
<keyword evidence="2" id="KW-0547">Nucleotide-binding</keyword>
<evidence type="ECO:0000259" key="1">
    <source>
        <dbReference type="Pfam" id="PF09369"/>
    </source>
</evidence>
<proteinExistence type="predicted"/>
<feature type="non-terminal residue" evidence="2">
    <location>
        <position position="1"/>
    </location>
</feature>
<keyword evidence="2" id="KW-0378">Hydrolase</keyword>
<dbReference type="PANTHER" id="PTHR47957:SF3">
    <property type="entry name" value="ATP-DEPENDENT HELICASE HRQ1"/>
    <property type="match status" value="1"/>
</dbReference>
<dbReference type="AlphaFoldDB" id="A0A430R9X6"/>
<dbReference type="Proteomes" id="UP000286734">
    <property type="component" value="Unassembled WGS sequence"/>
</dbReference>
<evidence type="ECO:0000313" key="2">
    <source>
        <dbReference type="EMBL" id="RTH04177.1"/>
    </source>
</evidence>
<comment type="caution">
    <text evidence="2">The sequence shown here is derived from an EMBL/GenBank/DDBJ whole genome shotgun (WGS) entry which is preliminary data.</text>
</comment>
<evidence type="ECO:0000313" key="3">
    <source>
        <dbReference type="Proteomes" id="UP000286734"/>
    </source>
</evidence>
<keyword evidence="2" id="KW-0347">Helicase</keyword>
<protein>
    <submittedName>
        <fullName evidence="2">DEAD/DEAH box helicase</fullName>
    </submittedName>
</protein>